<dbReference type="InterPro" id="IPR001606">
    <property type="entry name" value="ARID_dom"/>
</dbReference>
<dbReference type="PROSITE" id="PS51011">
    <property type="entry name" value="ARID"/>
    <property type="match status" value="1"/>
</dbReference>
<feature type="compositionally biased region" description="Polar residues" evidence="5">
    <location>
        <begin position="188"/>
        <end position="211"/>
    </location>
</feature>
<evidence type="ECO:0000256" key="1">
    <source>
        <dbReference type="ARBA" id="ARBA00023015"/>
    </source>
</evidence>
<evidence type="ECO:0000256" key="4">
    <source>
        <dbReference type="ARBA" id="ARBA00023242"/>
    </source>
</evidence>
<dbReference type="RefSeq" id="XP_049123594.1">
    <property type="nucleotide sequence ID" value="XM_049267637.1"/>
</dbReference>
<dbReference type="InterPro" id="IPR045147">
    <property type="entry name" value="ARI3A/B/C"/>
</dbReference>
<keyword evidence="4" id="KW-0539">Nucleus</keyword>
<sequence length="278" mass="30354">MLTIPGTRANISYLDALAKFHRQQGNNLHRLPYVDKKPLDLYRLKKAVEARGGFDKVCKLKKWAEIGRDLGYSGKIMSSLSTSLKNSYQRWLCPYEEYLRLAKPGVHQQLEYENGGPYTPSPAVTPMKRSNVNTPSSARADSPARNASDALQASINSLKKEGDRDTPMADAPPAPTPVTSGFRAINTGGFTPVNSGFKSVNRPTPQDDVTSTPPPKSFSPVNSAKNTPEYRPSNLGPAALKRQMSCESLDSAKKDNAADKDDGDAGSSRRSKRLKKGE</sequence>
<keyword evidence="3" id="KW-0804">Transcription</keyword>
<feature type="domain" description="ARID" evidence="6">
    <location>
        <begin position="7"/>
        <end position="100"/>
    </location>
</feature>
<accession>A0AA37L5Z2</accession>
<evidence type="ECO:0000256" key="5">
    <source>
        <dbReference type="SAM" id="MobiDB-lite"/>
    </source>
</evidence>
<name>A0AA37L5Z2_9PEZI</name>
<dbReference type="CDD" id="cd16100">
    <property type="entry name" value="ARID"/>
    <property type="match status" value="1"/>
</dbReference>
<dbReference type="SMART" id="SM00501">
    <property type="entry name" value="BRIGHT"/>
    <property type="match status" value="1"/>
</dbReference>
<protein>
    <submittedName>
        <fullName evidence="7">Protein ECM5</fullName>
    </submittedName>
</protein>
<keyword evidence="8" id="KW-1185">Reference proteome</keyword>
<gene>
    <name evidence="7" type="ORF">ColSpa_01425</name>
</gene>
<feature type="compositionally biased region" description="Basic and acidic residues" evidence="5">
    <location>
        <begin position="158"/>
        <end position="167"/>
    </location>
</feature>
<dbReference type="Pfam" id="PF01388">
    <property type="entry name" value="ARID"/>
    <property type="match status" value="1"/>
</dbReference>
<evidence type="ECO:0000256" key="2">
    <source>
        <dbReference type="ARBA" id="ARBA00023125"/>
    </source>
</evidence>
<dbReference type="GeneID" id="73322227"/>
<proteinExistence type="predicted"/>
<dbReference type="PANTHER" id="PTHR15348:SF0">
    <property type="entry name" value="PROTEIN DEAD RINGER"/>
    <property type="match status" value="1"/>
</dbReference>
<feature type="compositionally biased region" description="Basic and acidic residues" evidence="5">
    <location>
        <begin position="250"/>
        <end position="260"/>
    </location>
</feature>
<comment type="caution">
    <text evidence="7">The sequence shown here is derived from an EMBL/GenBank/DDBJ whole genome shotgun (WGS) entry which is preliminary data.</text>
</comment>
<dbReference type="PANTHER" id="PTHR15348">
    <property type="entry name" value="AT-RICH INTERACTIVE DOMAIN-CONTAINING PROTEIN ARID DOMAIN- CONTAINING PROTEIN DEAD RINGER PROTEIN B-CELL REGULATOR OF IGH TRANSCRIPTION BRIGHT"/>
    <property type="match status" value="1"/>
</dbReference>
<dbReference type="AlphaFoldDB" id="A0AA37L5Z2"/>
<dbReference type="GO" id="GO:0005634">
    <property type="term" value="C:nucleus"/>
    <property type="evidence" value="ECO:0007669"/>
    <property type="project" value="TreeGrafter"/>
</dbReference>
<dbReference type="GO" id="GO:0003677">
    <property type="term" value="F:DNA binding"/>
    <property type="evidence" value="ECO:0007669"/>
    <property type="project" value="UniProtKB-KW"/>
</dbReference>
<dbReference type="Proteomes" id="UP001055115">
    <property type="component" value="Unassembled WGS sequence"/>
</dbReference>
<evidence type="ECO:0000256" key="3">
    <source>
        <dbReference type="ARBA" id="ARBA00023163"/>
    </source>
</evidence>
<evidence type="ECO:0000313" key="8">
    <source>
        <dbReference type="Proteomes" id="UP001055115"/>
    </source>
</evidence>
<keyword evidence="2" id="KW-0238">DNA-binding</keyword>
<feature type="compositionally biased region" description="Polar residues" evidence="5">
    <location>
        <begin position="128"/>
        <end position="139"/>
    </location>
</feature>
<organism evidence="7 8">
    <name type="scientific">Colletotrichum spaethianum</name>
    <dbReference type="NCBI Taxonomy" id="700344"/>
    <lineage>
        <taxon>Eukaryota</taxon>
        <taxon>Fungi</taxon>
        <taxon>Dikarya</taxon>
        <taxon>Ascomycota</taxon>
        <taxon>Pezizomycotina</taxon>
        <taxon>Sordariomycetes</taxon>
        <taxon>Hypocreomycetidae</taxon>
        <taxon>Glomerellales</taxon>
        <taxon>Glomerellaceae</taxon>
        <taxon>Colletotrichum</taxon>
        <taxon>Colletotrichum spaethianum species complex</taxon>
    </lineage>
</organism>
<feature type="region of interest" description="Disordered" evidence="5">
    <location>
        <begin position="112"/>
        <end position="278"/>
    </location>
</feature>
<keyword evidence="1" id="KW-0805">Transcription regulation</keyword>
<dbReference type="GO" id="GO:0006357">
    <property type="term" value="P:regulation of transcription by RNA polymerase II"/>
    <property type="evidence" value="ECO:0007669"/>
    <property type="project" value="InterPro"/>
</dbReference>
<reference evidence="7 8" key="1">
    <citation type="submission" date="2022-03" db="EMBL/GenBank/DDBJ databases">
        <title>Genome data of Colletotrichum spp.</title>
        <authorList>
            <person name="Utami Y.D."/>
            <person name="Hiruma K."/>
        </authorList>
    </citation>
    <scope>NUCLEOTIDE SEQUENCE [LARGE SCALE GENOMIC DNA]</scope>
    <source>
        <strain evidence="7 8">MAFF 239500</strain>
    </source>
</reference>
<evidence type="ECO:0000259" key="6">
    <source>
        <dbReference type="PROSITE" id="PS51011"/>
    </source>
</evidence>
<dbReference type="EMBL" id="BQXU01000002">
    <property type="protein sequence ID" value="GKT41244.1"/>
    <property type="molecule type" value="Genomic_DNA"/>
</dbReference>
<evidence type="ECO:0000313" key="7">
    <source>
        <dbReference type="EMBL" id="GKT41244.1"/>
    </source>
</evidence>
<dbReference type="SUPFAM" id="SSF46774">
    <property type="entry name" value="ARID-like"/>
    <property type="match status" value="1"/>
</dbReference>
<dbReference type="SMART" id="SM01014">
    <property type="entry name" value="ARID"/>
    <property type="match status" value="1"/>
</dbReference>
<feature type="compositionally biased region" description="Basic residues" evidence="5">
    <location>
        <begin position="269"/>
        <end position="278"/>
    </location>
</feature>
<dbReference type="InterPro" id="IPR036431">
    <property type="entry name" value="ARID_dom_sf"/>
</dbReference>
<dbReference type="Gene3D" id="1.10.150.60">
    <property type="entry name" value="ARID DNA-binding domain"/>
    <property type="match status" value="1"/>
</dbReference>